<dbReference type="InterPro" id="IPR028978">
    <property type="entry name" value="Chorismate_lyase_/UTRA_dom_sf"/>
</dbReference>
<dbReference type="PANTHER" id="PTHR38683">
    <property type="entry name" value="CHORISMATE PYRUVATE-LYASE"/>
    <property type="match status" value="1"/>
</dbReference>
<gene>
    <name evidence="5" type="primary">ubiC</name>
    <name evidence="6" type="ORF">H0A62_10945</name>
</gene>
<evidence type="ECO:0000313" key="7">
    <source>
        <dbReference type="Proteomes" id="UP000554144"/>
    </source>
</evidence>
<dbReference type="PANTHER" id="PTHR38683:SF1">
    <property type="entry name" value="CHORISMATE PYRUVATE-LYASE"/>
    <property type="match status" value="1"/>
</dbReference>
<organism evidence="6 7">
    <name type="scientific">Pollutimonas harenae</name>
    <dbReference type="NCBI Taxonomy" id="657015"/>
    <lineage>
        <taxon>Bacteria</taxon>
        <taxon>Pseudomonadati</taxon>
        <taxon>Pseudomonadota</taxon>
        <taxon>Betaproteobacteria</taxon>
        <taxon>Burkholderiales</taxon>
        <taxon>Alcaligenaceae</taxon>
        <taxon>Pollutimonas</taxon>
    </lineage>
</organism>
<comment type="function">
    <text evidence="5">Removes the pyruvyl group from chorismate, with concomitant aromatization of the ring, to provide 4-hydroxybenzoate (4HB) for the ubiquinone pathway.</text>
</comment>
<evidence type="ECO:0000256" key="4">
    <source>
        <dbReference type="ARBA" id="ARBA00023317"/>
    </source>
</evidence>
<comment type="caution">
    <text evidence="6">The sequence shown here is derived from an EMBL/GenBank/DDBJ whole genome shotgun (WGS) entry which is preliminary data.</text>
</comment>
<dbReference type="UniPathway" id="UPA00232"/>
<evidence type="ECO:0000256" key="2">
    <source>
        <dbReference type="ARBA" id="ARBA00022688"/>
    </source>
</evidence>
<dbReference type="OrthoDB" id="8606430at2"/>
<dbReference type="GO" id="GO:0008813">
    <property type="term" value="F:chorismate lyase activity"/>
    <property type="evidence" value="ECO:0007669"/>
    <property type="project" value="UniProtKB-UniRule"/>
</dbReference>
<dbReference type="HAMAP" id="MF_01632">
    <property type="entry name" value="UbiC"/>
    <property type="match status" value="1"/>
</dbReference>
<comment type="pathway">
    <text evidence="5">Cofactor biosynthesis; ubiquinone biosynthesis.</text>
</comment>
<evidence type="ECO:0000256" key="3">
    <source>
        <dbReference type="ARBA" id="ARBA00023239"/>
    </source>
</evidence>
<dbReference type="SUPFAM" id="SSF64288">
    <property type="entry name" value="Chorismate lyase-like"/>
    <property type="match status" value="1"/>
</dbReference>
<evidence type="ECO:0000256" key="1">
    <source>
        <dbReference type="ARBA" id="ARBA00022490"/>
    </source>
</evidence>
<dbReference type="GO" id="GO:0005829">
    <property type="term" value="C:cytosol"/>
    <property type="evidence" value="ECO:0007669"/>
    <property type="project" value="TreeGrafter"/>
</dbReference>
<keyword evidence="2 5" id="KW-0831">Ubiquinone biosynthesis</keyword>
<keyword evidence="1 5" id="KW-0963">Cytoplasm</keyword>
<comment type="subcellular location">
    <subcellularLocation>
        <location evidence="5">Cytoplasm</location>
    </subcellularLocation>
</comment>
<dbReference type="EC" id="4.1.3.40" evidence="5"/>
<proteinExistence type="inferred from homology"/>
<dbReference type="AlphaFoldDB" id="A0A853H1E3"/>
<dbReference type="GO" id="GO:0006744">
    <property type="term" value="P:ubiquinone biosynthetic process"/>
    <property type="evidence" value="ECO:0007669"/>
    <property type="project" value="UniProtKB-UniRule"/>
</dbReference>
<comment type="caution">
    <text evidence="5">Lacks conserved residue(s) required for the propagation of feature annotation.</text>
</comment>
<reference evidence="6 7" key="1">
    <citation type="submission" date="2020-07" db="EMBL/GenBank/DDBJ databases">
        <title>Taxonomic revisions and descriptions of new bacterial species based on genomic comparisons in the high-G+C-content subgroup of the family Alcaligenaceae.</title>
        <authorList>
            <person name="Szabo A."/>
            <person name="Felfoldi T."/>
        </authorList>
    </citation>
    <scope>NUCLEOTIDE SEQUENCE [LARGE SCALE GENOMIC DNA]</scope>
    <source>
        <strain evidence="6 7">DSM 25667</strain>
    </source>
</reference>
<comment type="similarity">
    <text evidence="5">Belongs to the UbiC family.</text>
</comment>
<protein>
    <recommendedName>
        <fullName evidence="5">Probable chorismate pyruvate-lyase</fullName>
        <shortName evidence="5">CL</shortName>
        <shortName evidence="5">CPL</shortName>
        <ecNumber evidence="5">4.1.3.40</ecNumber>
    </recommendedName>
</protein>
<sequence length="198" mass="22580">MELQPTYRSTWKSNPLPCLSRPQRHWLFRPGALTAGLRQLGQVQLRVINEQAIGLHPAEAWMLQRDIRSPIWVREIMMSIDGIDSVFARSFTPLSASHGLWQGMRRLRSRPLADMLYHNPQIIRSPFLACRLHSQNPLYGTAQRIMGSQRPPAHKLLARCSVFWRGGEPLLVAECFMPEFWALAAKSAYAQGLDPAKL</sequence>
<keyword evidence="3 5" id="KW-0456">Lyase</keyword>
<accession>A0A853H1E3</accession>
<evidence type="ECO:0000313" key="6">
    <source>
        <dbReference type="EMBL" id="NYT86122.1"/>
    </source>
</evidence>
<name>A0A853H1E3_9BURK</name>
<dbReference type="Proteomes" id="UP000554144">
    <property type="component" value="Unassembled WGS sequence"/>
</dbReference>
<dbReference type="RefSeq" id="WP_130039655.1">
    <property type="nucleotide sequence ID" value="NZ_JACCEV010000002.1"/>
</dbReference>
<keyword evidence="4 5" id="KW-0670">Pyruvate</keyword>
<keyword evidence="7" id="KW-1185">Reference proteome</keyword>
<feature type="binding site" evidence="5">
    <location>
        <position position="74"/>
    </location>
    <ligand>
        <name>substrate</name>
    </ligand>
</feature>
<dbReference type="InterPro" id="IPR007440">
    <property type="entry name" value="Chorismate--pyruvate_lyase"/>
</dbReference>
<feature type="binding site" evidence="5">
    <location>
        <position position="112"/>
    </location>
    <ligand>
        <name>substrate</name>
    </ligand>
</feature>
<dbReference type="Pfam" id="PF04345">
    <property type="entry name" value="Chor_lyase"/>
    <property type="match status" value="1"/>
</dbReference>
<dbReference type="GO" id="GO:0042866">
    <property type="term" value="P:pyruvate biosynthetic process"/>
    <property type="evidence" value="ECO:0007669"/>
    <property type="project" value="UniProtKB-UniRule"/>
</dbReference>
<evidence type="ECO:0000256" key="5">
    <source>
        <dbReference type="HAMAP-Rule" id="MF_01632"/>
    </source>
</evidence>
<comment type="catalytic activity">
    <reaction evidence="5">
        <text>chorismate = 4-hydroxybenzoate + pyruvate</text>
        <dbReference type="Rhea" id="RHEA:16505"/>
        <dbReference type="ChEBI" id="CHEBI:15361"/>
        <dbReference type="ChEBI" id="CHEBI:17879"/>
        <dbReference type="ChEBI" id="CHEBI:29748"/>
        <dbReference type="EC" id="4.1.3.40"/>
    </reaction>
</comment>
<dbReference type="Gene3D" id="3.40.1410.10">
    <property type="entry name" value="Chorismate lyase-like"/>
    <property type="match status" value="1"/>
</dbReference>
<feature type="binding site" evidence="5">
    <location>
        <position position="174"/>
    </location>
    <ligand>
        <name>substrate</name>
    </ligand>
</feature>
<dbReference type="EMBL" id="JACCEV010000002">
    <property type="protein sequence ID" value="NYT86122.1"/>
    <property type="molecule type" value="Genomic_DNA"/>
</dbReference>